<dbReference type="OrthoDB" id="9772484at2"/>
<feature type="site" description="Electron transfer via tryptophanyl radical" evidence="5">
    <location>
        <position position="324"/>
    </location>
</feature>
<keyword evidence="3 6" id="KW-0157">Chromophore</keyword>
<feature type="binding site" evidence="4">
    <location>
        <position position="245"/>
    </location>
    <ligand>
        <name>FAD</name>
        <dbReference type="ChEBI" id="CHEBI:57692"/>
    </ligand>
</feature>
<evidence type="ECO:0000313" key="8">
    <source>
        <dbReference type="EMBL" id="RFA16831.1"/>
    </source>
</evidence>
<protein>
    <submittedName>
        <fullName evidence="8">Deoxyribodipyrimidine photolyase</fullName>
    </submittedName>
</protein>
<dbReference type="InterPro" id="IPR006050">
    <property type="entry name" value="DNA_photolyase_N"/>
</dbReference>
<reference evidence="8 9" key="1">
    <citation type="submission" date="2017-04" db="EMBL/GenBank/DDBJ databases">
        <title>Comparative genome analysis of Subtercola boreus.</title>
        <authorList>
            <person name="Cho Y.-J."/>
            <person name="Cho A."/>
            <person name="Kim O.-S."/>
            <person name="Lee J.-I."/>
        </authorList>
    </citation>
    <scope>NUCLEOTIDE SEQUENCE [LARGE SCALE GENOMIC DNA]</scope>
    <source>
        <strain evidence="8 9">P27444</strain>
    </source>
</reference>
<dbReference type="Pfam" id="PF03441">
    <property type="entry name" value="FAD_binding_7"/>
    <property type="match status" value="1"/>
</dbReference>
<dbReference type="Pfam" id="PF00875">
    <property type="entry name" value="DNA_photolyase"/>
    <property type="match status" value="1"/>
</dbReference>
<dbReference type="InterPro" id="IPR005101">
    <property type="entry name" value="Cryptochr/Photolyase_FAD-bd"/>
</dbReference>
<dbReference type="Gene3D" id="3.40.50.620">
    <property type="entry name" value="HUPs"/>
    <property type="match status" value="1"/>
</dbReference>
<organism evidence="8 9">
    <name type="scientific">Subtercola boreus</name>
    <dbReference type="NCBI Taxonomy" id="120213"/>
    <lineage>
        <taxon>Bacteria</taxon>
        <taxon>Bacillati</taxon>
        <taxon>Actinomycetota</taxon>
        <taxon>Actinomycetes</taxon>
        <taxon>Micrococcales</taxon>
        <taxon>Microbacteriaceae</taxon>
        <taxon>Subtercola</taxon>
    </lineage>
</organism>
<dbReference type="Gene3D" id="1.25.40.80">
    <property type="match status" value="1"/>
</dbReference>
<dbReference type="GO" id="GO:0071949">
    <property type="term" value="F:FAD binding"/>
    <property type="evidence" value="ECO:0007669"/>
    <property type="project" value="TreeGrafter"/>
</dbReference>
<proteinExistence type="inferred from homology"/>
<evidence type="ECO:0000256" key="6">
    <source>
        <dbReference type="RuleBase" id="RU004182"/>
    </source>
</evidence>
<dbReference type="PROSITE" id="PS00691">
    <property type="entry name" value="DNA_PHOTOLYASES_1_2"/>
    <property type="match status" value="1"/>
</dbReference>
<comment type="similarity">
    <text evidence="6">Belongs to the DNA photolyase family.</text>
</comment>
<dbReference type="GO" id="GO:0006139">
    <property type="term" value="P:nucleobase-containing compound metabolic process"/>
    <property type="evidence" value="ECO:0007669"/>
    <property type="project" value="UniProtKB-ARBA"/>
</dbReference>
<feature type="domain" description="Photolyase/cryptochrome alpha/beta" evidence="7">
    <location>
        <begin position="3"/>
        <end position="144"/>
    </location>
</feature>
<dbReference type="InterPro" id="IPR036155">
    <property type="entry name" value="Crypto/Photolyase_N_sf"/>
</dbReference>
<dbReference type="GO" id="GO:0009416">
    <property type="term" value="P:response to light stimulus"/>
    <property type="evidence" value="ECO:0007669"/>
    <property type="project" value="TreeGrafter"/>
</dbReference>
<dbReference type="InterPro" id="IPR014729">
    <property type="entry name" value="Rossmann-like_a/b/a_fold"/>
</dbReference>
<dbReference type="GO" id="GO:0006950">
    <property type="term" value="P:response to stress"/>
    <property type="evidence" value="ECO:0007669"/>
    <property type="project" value="UniProtKB-ARBA"/>
</dbReference>
<dbReference type="PANTHER" id="PTHR11455">
    <property type="entry name" value="CRYPTOCHROME"/>
    <property type="match status" value="1"/>
</dbReference>
<dbReference type="InterPro" id="IPR036134">
    <property type="entry name" value="Crypto/Photolyase_FAD-like_sf"/>
</dbReference>
<comment type="cofactor">
    <cofactor evidence="4">
        <name>FAD</name>
        <dbReference type="ChEBI" id="CHEBI:57692"/>
    </cofactor>
    <text evidence="4">Binds 1 FAD per subunit.</text>
</comment>
<keyword evidence="2 4" id="KW-0274">FAD</keyword>
<dbReference type="AlphaFoldDB" id="A0A3E0W4C8"/>
<dbReference type="PANTHER" id="PTHR11455:SF9">
    <property type="entry name" value="CRYPTOCHROME CIRCADIAN CLOCK 5 ISOFORM X1"/>
    <property type="match status" value="1"/>
</dbReference>
<evidence type="ECO:0000259" key="7">
    <source>
        <dbReference type="PROSITE" id="PS51645"/>
    </source>
</evidence>
<dbReference type="GO" id="GO:0003904">
    <property type="term" value="F:deoxyribodipyrimidine photo-lyase activity"/>
    <property type="evidence" value="ECO:0007669"/>
    <property type="project" value="TreeGrafter"/>
</dbReference>
<evidence type="ECO:0000256" key="3">
    <source>
        <dbReference type="ARBA" id="ARBA00022991"/>
    </source>
</evidence>
<dbReference type="InterPro" id="IPR018394">
    <property type="entry name" value="DNA_photolyase_1_CS_C"/>
</dbReference>
<gene>
    <name evidence="8" type="ORF">B7R21_01600</name>
</gene>
<dbReference type="EMBL" id="NBXA01000002">
    <property type="protein sequence ID" value="RFA16831.1"/>
    <property type="molecule type" value="Genomic_DNA"/>
</dbReference>
<feature type="binding site" evidence="4">
    <location>
        <begin position="391"/>
        <end position="393"/>
    </location>
    <ligand>
        <name>FAD</name>
        <dbReference type="ChEBI" id="CHEBI:57692"/>
    </ligand>
</feature>
<dbReference type="SUPFAM" id="SSF52425">
    <property type="entry name" value="Cryptochrome/photolyase, N-terminal domain"/>
    <property type="match status" value="1"/>
</dbReference>
<dbReference type="InterPro" id="IPR002081">
    <property type="entry name" value="Cryptochrome/DNA_photolyase_1"/>
</dbReference>
<dbReference type="RefSeq" id="WP_116281493.1">
    <property type="nucleotide sequence ID" value="NZ_NBXA01000002.1"/>
</dbReference>
<accession>A0A3E0W4C8</accession>
<name>A0A3E0W4C8_9MICO</name>
<dbReference type="SUPFAM" id="SSF48173">
    <property type="entry name" value="Cryptochrome/photolyase FAD-binding domain"/>
    <property type="match status" value="1"/>
</dbReference>
<dbReference type="PROSITE" id="PS51645">
    <property type="entry name" value="PHR_CRY_ALPHA_BETA"/>
    <property type="match status" value="1"/>
</dbReference>
<dbReference type="PRINTS" id="PR00147">
    <property type="entry name" value="DNAPHOTLYASE"/>
</dbReference>
<keyword evidence="8" id="KW-0456">Lyase</keyword>
<comment type="caution">
    <text evidence="8">The sequence shown here is derived from an EMBL/GenBank/DDBJ whole genome shotgun (WGS) entry which is preliminary data.</text>
</comment>
<dbReference type="Proteomes" id="UP000256709">
    <property type="component" value="Unassembled WGS sequence"/>
</dbReference>
<dbReference type="GO" id="GO:0003677">
    <property type="term" value="F:DNA binding"/>
    <property type="evidence" value="ECO:0007669"/>
    <property type="project" value="TreeGrafter"/>
</dbReference>
<feature type="binding site" evidence="4">
    <location>
        <position position="290"/>
    </location>
    <ligand>
        <name>FAD</name>
        <dbReference type="ChEBI" id="CHEBI:57692"/>
    </ligand>
</feature>
<evidence type="ECO:0000256" key="2">
    <source>
        <dbReference type="ARBA" id="ARBA00022827"/>
    </source>
</evidence>
<feature type="site" description="Electron transfer via tryptophanyl radical" evidence="5">
    <location>
        <position position="401"/>
    </location>
</feature>
<evidence type="ECO:0000313" key="9">
    <source>
        <dbReference type="Proteomes" id="UP000256709"/>
    </source>
</evidence>
<sequence>MASPSIVWFRDDLRVGDHPALHAAAERGEPIVCVYVFDEETDYSNADVFSDDSPGIRPNGGAAKWWLHHSLTALADQLDARGLSLTLRSGPAADVIAGLQRETKAGAVYWNRRYGLAERELDASIKTSLKEAGVEARSFQANLLFEPWTLRTGQGQPYKVFTPFWRACLGAPTPRHPLPAPSAGHVTGATGANGAKAVSSEELGDWGFLPTRPDWAAGLRDTWTPGEKAAHAELRAFEKEGLGDYQRERDFPSKDSTSRMSPRLRHGEMSPFQVWHGMRDASSADGAASFLREIGWREFAYHLLYHWPKLGTENMRPAFNAFPWNDPDPEVLGRWQQGQTGIPIVDAGMRELWQTGVMHNRIRMVTASFLVKNLLLDWRLGEAWFWDTLVDADPASNTMNWQWVAGSGADAAPYFRVFNPELQAKKFDGGGEYINQYVPEAGTPGYPEPIVDLGESRKRALAAYETIRGS</sequence>
<feature type="site" description="Electron transfer via tryptophanyl radical" evidence="5">
    <location>
        <position position="378"/>
    </location>
</feature>
<evidence type="ECO:0000256" key="1">
    <source>
        <dbReference type="ARBA" id="ARBA00022630"/>
    </source>
</evidence>
<evidence type="ECO:0000256" key="4">
    <source>
        <dbReference type="PIRSR" id="PIRSR602081-1"/>
    </source>
</evidence>
<feature type="binding site" evidence="4">
    <location>
        <begin position="257"/>
        <end position="261"/>
    </location>
    <ligand>
        <name>FAD</name>
        <dbReference type="ChEBI" id="CHEBI:57692"/>
    </ligand>
</feature>
<dbReference type="PROSITE" id="PS00394">
    <property type="entry name" value="DNA_PHOTOLYASES_1_1"/>
    <property type="match status" value="1"/>
</dbReference>
<keyword evidence="1 4" id="KW-0285">Flavoprotein</keyword>
<evidence type="ECO:0000256" key="5">
    <source>
        <dbReference type="PIRSR" id="PIRSR602081-2"/>
    </source>
</evidence>
<dbReference type="Gene3D" id="1.10.579.10">
    <property type="entry name" value="DNA Cyclobutane Dipyrimidine Photolyase, subunit A, domain 3"/>
    <property type="match status" value="1"/>
</dbReference>